<organism evidence="6 7">
    <name type="scientific">Hermetia illucens</name>
    <name type="common">Black soldier fly</name>
    <dbReference type="NCBI Taxonomy" id="343691"/>
    <lineage>
        <taxon>Eukaryota</taxon>
        <taxon>Metazoa</taxon>
        <taxon>Ecdysozoa</taxon>
        <taxon>Arthropoda</taxon>
        <taxon>Hexapoda</taxon>
        <taxon>Insecta</taxon>
        <taxon>Pterygota</taxon>
        <taxon>Neoptera</taxon>
        <taxon>Endopterygota</taxon>
        <taxon>Diptera</taxon>
        <taxon>Brachycera</taxon>
        <taxon>Stratiomyomorpha</taxon>
        <taxon>Stratiomyidae</taxon>
        <taxon>Hermetiinae</taxon>
        <taxon>Hermetia</taxon>
    </lineage>
</organism>
<dbReference type="InParanoid" id="A0A7R8UZT8"/>
<reference evidence="6 7" key="1">
    <citation type="submission" date="2020-11" db="EMBL/GenBank/DDBJ databases">
        <authorList>
            <person name="Wallbank WR R."/>
            <person name="Pardo Diaz C."/>
            <person name="Kozak K."/>
            <person name="Martin S."/>
            <person name="Jiggins C."/>
            <person name="Moest M."/>
            <person name="Warren A I."/>
            <person name="Generalovic N T."/>
            <person name="Byers J.R.P. K."/>
            <person name="Montejo-Kovacevich G."/>
            <person name="Yen C E."/>
        </authorList>
    </citation>
    <scope>NUCLEOTIDE SEQUENCE [LARGE SCALE GENOMIC DNA]</scope>
</reference>
<feature type="compositionally biased region" description="Basic and acidic residues" evidence="5">
    <location>
        <begin position="650"/>
        <end position="661"/>
    </location>
</feature>
<feature type="compositionally biased region" description="Low complexity" evidence="5">
    <location>
        <begin position="269"/>
        <end position="283"/>
    </location>
</feature>
<evidence type="ECO:0000313" key="6">
    <source>
        <dbReference type="EMBL" id="CAD7090199.1"/>
    </source>
</evidence>
<evidence type="ECO:0000256" key="2">
    <source>
        <dbReference type="ARBA" id="ARBA00022490"/>
    </source>
</evidence>
<dbReference type="Pfam" id="PF06818">
    <property type="entry name" value="Fez1"/>
    <property type="match status" value="1"/>
</dbReference>
<keyword evidence="7" id="KW-1185">Reference proteome</keyword>
<feature type="region of interest" description="Disordered" evidence="5">
    <location>
        <begin position="1"/>
        <end position="28"/>
    </location>
</feature>
<feature type="compositionally biased region" description="Basic and acidic residues" evidence="5">
    <location>
        <begin position="619"/>
        <end position="640"/>
    </location>
</feature>
<keyword evidence="2" id="KW-0963">Cytoplasm</keyword>
<sequence>MQEEPKMDPPSGAPPVSAPPNPVTIKPRGHMRSASLENASSLIAKNTLGLPVMQPCFTGTLKSKNEQRRLKTKFGSHNNLEDYVGHRKSKFQHLRNMFEMRTDYDTTPVLSKHQLIQSQQQQQKIQQQMQQSQHYQPLQSQQKLSCAKPIEGVEFNDNLSIVETPSRVQSSDFNESNNEQVKNIVRPIAFKPIPFEPDYSIPNRYSELCDRYGSTPSLIPPQAQNMRFGSTQDLRHGYSIFCSNQLARRRSKALKINDSMESVRHTPDSDATSHSSTIKSSSKYLQDQFDMTPSPSDSGISDLEAVLKDRDSELSYLRQTIEHNEKAIFKVHKDKEAYWELEIRRQKAFYENQQREYVLKIKKLEQMLTLQSFQFKQNKLRLTDDTNRLKDQFCDLKNENDTLRKETENLRTADTSLKDRVRQLEEKAEMMDKLIESLKGQLEENEWTVCQKNGEIALLKTQLKETKEELKAKEHELAQMKSENVNRMLQEKEAQENNETKKDYDADLEISQLNRIVILKDQVILALTNELAKLRKELSDLAIFQEYGKEPNGKYARLKYKIDSLTSICGRPTENDHLHLETPNGNSIQIINPSKKDLQQDGDLQIIINCLKSSAPFADKSEDTDGTPTDRTESKKDESTKNLPDVTMNRVKDSAEEQQRSEDLRKELEIIRKTFEREKQQWADEKEKVLKYQRQLQLHYINMYQKMKDLESKLSVRF</sequence>
<evidence type="ECO:0000313" key="7">
    <source>
        <dbReference type="Proteomes" id="UP000594454"/>
    </source>
</evidence>
<feature type="region of interest" description="Disordered" evidence="5">
    <location>
        <begin position="259"/>
        <end position="301"/>
    </location>
</feature>
<dbReference type="EMBL" id="LR899013">
    <property type="protein sequence ID" value="CAD7090199.1"/>
    <property type="molecule type" value="Genomic_DNA"/>
</dbReference>
<dbReference type="Proteomes" id="UP000594454">
    <property type="component" value="Chromosome 5"/>
</dbReference>
<comment type="subcellular location">
    <subcellularLocation>
        <location evidence="1">Cytoplasm</location>
    </subcellularLocation>
</comment>
<evidence type="ECO:0000256" key="4">
    <source>
        <dbReference type="SAM" id="Coils"/>
    </source>
</evidence>
<protein>
    <submittedName>
        <fullName evidence="6">Uncharacterized protein</fullName>
    </submittedName>
</protein>
<dbReference type="GO" id="GO:0005737">
    <property type="term" value="C:cytoplasm"/>
    <property type="evidence" value="ECO:0007669"/>
    <property type="project" value="UniProtKB-SubCell"/>
</dbReference>
<dbReference type="OrthoDB" id="10030037at2759"/>
<evidence type="ECO:0000256" key="3">
    <source>
        <dbReference type="ARBA" id="ARBA00023054"/>
    </source>
</evidence>
<dbReference type="InterPro" id="IPR045329">
    <property type="entry name" value="LZTS"/>
</dbReference>
<feature type="compositionally biased region" description="Polar residues" evidence="5">
    <location>
        <begin position="289"/>
        <end position="299"/>
    </location>
</feature>
<gene>
    <name evidence="6" type="ORF">HERILL_LOCUS12696</name>
</gene>
<feature type="region of interest" description="Disordered" evidence="5">
    <location>
        <begin position="618"/>
        <end position="661"/>
    </location>
</feature>
<evidence type="ECO:0000256" key="5">
    <source>
        <dbReference type="SAM" id="MobiDB-lite"/>
    </source>
</evidence>
<feature type="compositionally biased region" description="Pro residues" evidence="5">
    <location>
        <begin position="11"/>
        <end position="22"/>
    </location>
</feature>
<dbReference type="PANTHER" id="PTHR19354:SF2">
    <property type="entry name" value="LEUCINE-RICH REPEAT-CONTAINING PROTEIN DDB_G0290503"/>
    <property type="match status" value="1"/>
</dbReference>
<name>A0A7R8UZT8_HERIL</name>
<dbReference type="FunCoup" id="A0A7R8UZT8">
    <property type="interactions" value="65"/>
</dbReference>
<proteinExistence type="predicted"/>
<dbReference type="PANTHER" id="PTHR19354">
    <property type="entry name" value="ZIPPER PUTATIVE TUMOR SUPPRESSOR 2 HOMOLOG-LIKE PROTEIN-RELATED"/>
    <property type="match status" value="1"/>
</dbReference>
<evidence type="ECO:0000256" key="1">
    <source>
        <dbReference type="ARBA" id="ARBA00004496"/>
    </source>
</evidence>
<accession>A0A7R8UZT8</accession>
<keyword evidence="3 4" id="KW-0175">Coiled coil</keyword>
<dbReference type="AlphaFoldDB" id="A0A7R8UZT8"/>
<feature type="coiled-coil region" evidence="4">
    <location>
        <begin position="421"/>
        <end position="498"/>
    </location>
</feature>